<evidence type="ECO:0000256" key="4">
    <source>
        <dbReference type="ARBA" id="ARBA00022576"/>
    </source>
</evidence>
<sequence>MQDKTSMASRQSRGKKLVDPVFSILAKAKEAAAEYGEEKVVNATIGSIQDDDGHLATLDKVTELVRSFAPERIMSYAPIKGIAGFEEAALNFTFGSSRPEGHLAAIATPGGTGAIRQVIYNYADDNSNVLIPDWHWGPYKVIAKEFGRKIDMYSIFTEDFKFNLVEFKKKVTANLKQQDNLVIIFNTPAHNPTGFTISTAEWEGILTILREAAEDKSKNIITLLDIAYIDYAGEFEEVRKFFTLFGGLPENILVTVASSMSKSFLAYGMRCGALIGLSSSKEVVDEFVDVSAYSSRANWSNVNHLPQELLVELYNNESMLADVYSEREGFRKLVEQRGQLFLTEARESGLEICPYYAGFFIAIPCDNPEAVVERLQQEKIFAVPLNKGIRLAVCSIPTAQMPGLAAKIKESLTD</sequence>
<evidence type="ECO:0000313" key="8">
    <source>
        <dbReference type="EMBL" id="WRO22619.1"/>
    </source>
</evidence>
<dbReference type="AlphaFoldDB" id="A0AAU0UQW5"/>
<evidence type="ECO:0000256" key="2">
    <source>
        <dbReference type="ARBA" id="ARBA00007441"/>
    </source>
</evidence>
<dbReference type="PANTHER" id="PTHR11879">
    <property type="entry name" value="ASPARTATE AMINOTRANSFERASE"/>
    <property type="match status" value="1"/>
</dbReference>
<comment type="subunit">
    <text evidence="3">Homodimer.</text>
</comment>
<dbReference type="KEGG" id="dbc:MFMK1_002456"/>
<protein>
    <submittedName>
        <fullName evidence="8">Aminotransferase class I/II-fold pyridoxal phosphate-dependent enzyme</fullName>
    </submittedName>
</protein>
<dbReference type="InterPro" id="IPR015421">
    <property type="entry name" value="PyrdxlP-dep_Trfase_major"/>
</dbReference>
<dbReference type="GO" id="GO:0006520">
    <property type="term" value="P:amino acid metabolic process"/>
    <property type="evidence" value="ECO:0007669"/>
    <property type="project" value="InterPro"/>
</dbReference>
<evidence type="ECO:0000259" key="7">
    <source>
        <dbReference type="Pfam" id="PF00155"/>
    </source>
</evidence>
<gene>
    <name evidence="8" type="ORF">MFMK1_002456</name>
</gene>
<comment type="similarity">
    <text evidence="2">Belongs to the class-I pyridoxal-phosphate-dependent aminotransferase family.</text>
</comment>
<keyword evidence="4 8" id="KW-0032">Aminotransferase</keyword>
<keyword evidence="9" id="KW-1185">Reference proteome</keyword>
<dbReference type="InterPro" id="IPR000796">
    <property type="entry name" value="Asp_trans"/>
</dbReference>
<comment type="cofactor">
    <cofactor evidence="1">
        <name>pyridoxal 5'-phosphate</name>
        <dbReference type="ChEBI" id="CHEBI:597326"/>
    </cofactor>
</comment>
<dbReference type="SUPFAM" id="SSF53383">
    <property type="entry name" value="PLP-dependent transferases"/>
    <property type="match status" value="1"/>
</dbReference>
<dbReference type="InterPro" id="IPR015424">
    <property type="entry name" value="PyrdxlP-dep_Trfase"/>
</dbReference>
<dbReference type="EMBL" id="CP121694">
    <property type="protein sequence ID" value="WRO22619.1"/>
    <property type="molecule type" value="Genomic_DNA"/>
</dbReference>
<evidence type="ECO:0000256" key="6">
    <source>
        <dbReference type="ARBA" id="ARBA00022898"/>
    </source>
</evidence>
<dbReference type="Proteomes" id="UP001329915">
    <property type="component" value="Chromosome"/>
</dbReference>
<dbReference type="Gene3D" id="3.90.1150.10">
    <property type="entry name" value="Aspartate Aminotransferase, domain 1"/>
    <property type="match status" value="1"/>
</dbReference>
<organism evidence="8 9">
    <name type="scientific">Metallumcola ferriviriculae</name>
    <dbReference type="NCBI Taxonomy" id="3039180"/>
    <lineage>
        <taxon>Bacteria</taxon>
        <taxon>Bacillati</taxon>
        <taxon>Bacillota</taxon>
        <taxon>Clostridia</taxon>
        <taxon>Neomoorellales</taxon>
        <taxon>Desulfitibacteraceae</taxon>
        <taxon>Metallumcola</taxon>
    </lineage>
</organism>
<dbReference type="GO" id="GO:0008483">
    <property type="term" value="F:transaminase activity"/>
    <property type="evidence" value="ECO:0007669"/>
    <property type="project" value="UniProtKB-KW"/>
</dbReference>
<dbReference type="GO" id="GO:0030170">
    <property type="term" value="F:pyridoxal phosphate binding"/>
    <property type="evidence" value="ECO:0007669"/>
    <property type="project" value="InterPro"/>
</dbReference>
<reference evidence="8 9" key="1">
    <citation type="submission" date="2023-04" db="EMBL/GenBank/DDBJ databases">
        <authorList>
            <person name="Hsu D."/>
        </authorList>
    </citation>
    <scope>NUCLEOTIDE SEQUENCE [LARGE SCALE GENOMIC DNA]</scope>
    <source>
        <strain evidence="8 9">MK1</strain>
    </source>
</reference>
<keyword evidence="5" id="KW-0808">Transferase</keyword>
<feature type="domain" description="Aminotransferase class I/classII large" evidence="7">
    <location>
        <begin position="39"/>
        <end position="408"/>
    </location>
</feature>
<evidence type="ECO:0000256" key="5">
    <source>
        <dbReference type="ARBA" id="ARBA00022679"/>
    </source>
</evidence>
<dbReference type="GO" id="GO:0042802">
    <property type="term" value="F:identical protein binding"/>
    <property type="evidence" value="ECO:0007669"/>
    <property type="project" value="TreeGrafter"/>
</dbReference>
<dbReference type="RefSeq" id="WP_366922028.1">
    <property type="nucleotide sequence ID" value="NZ_CP121694.1"/>
</dbReference>
<name>A0AAU0UQW5_9FIRM</name>
<dbReference type="InterPro" id="IPR004839">
    <property type="entry name" value="Aminotransferase_I/II_large"/>
</dbReference>
<evidence type="ECO:0000256" key="1">
    <source>
        <dbReference type="ARBA" id="ARBA00001933"/>
    </source>
</evidence>
<accession>A0AAU0UQW5</accession>
<dbReference type="PANTHER" id="PTHR11879:SF22">
    <property type="entry name" value="ASPARTATE AMINOTRANSFERASE, MITOCHONDRIAL"/>
    <property type="match status" value="1"/>
</dbReference>
<dbReference type="Pfam" id="PF00155">
    <property type="entry name" value="Aminotran_1_2"/>
    <property type="match status" value="1"/>
</dbReference>
<dbReference type="CDD" id="cd00609">
    <property type="entry name" value="AAT_like"/>
    <property type="match status" value="1"/>
</dbReference>
<dbReference type="Gene3D" id="3.40.640.10">
    <property type="entry name" value="Type I PLP-dependent aspartate aminotransferase-like (Major domain)"/>
    <property type="match status" value="1"/>
</dbReference>
<evidence type="ECO:0000256" key="3">
    <source>
        <dbReference type="ARBA" id="ARBA00011738"/>
    </source>
</evidence>
<dbReference type="InterPro" id="IPR015422">
    <property type="entry name" value="PyrdxlP-dep_Trfase_small"/>
</dbReference>
<evidence type="ECO:0000313" key="9">
    <source>
        <dbReference type="Proteomes" id="UP001329915"/>
    </source>
</evidence>
<keyword evidence="6" id="KW-0663">Pyridoxal phosphate</keyword>
<proteinExistence type="inferred from homology"/>